<keyword evidence="2" id="KW-1185">Reference proteome</keyword>
<name>A0A6M0RSV6_9CYAN</name>
<sequence length="179" mass="19884">MMWSRVRQLMLWLLTFSILLVLSLTGIENLTVLPASAAIRQLEEAPGQFVYQSRQTLHDQHNNSWQAIAFKRIRPDGSTFFYLRLVGFPGTAAIDRSQPLVLTDSLGNTLTANDASRKIFTDADAPEPNVGQYDLAPIVSELRAVIPLKLSLPTTQGEPVELLVSPALVKEWQVLVTQS</sequence>
<dbReference type="Proteomes" id="UP000481033">
    <property type="component" value="Unassembled WGS sequence"/>
</dbReference>
<organism evidence="1 2">
    <name type="scientific">Adonisia turfae CCMR0081</name>
    <dbReference type="NCBI Taxonomy" id="2292702"/>
    <lineage>
        <taxon>Bacteria</taxon>
        <taxon>Bacillati</taxon>
        <taxon>Cyanobacteriota</taxon>
        <taxon>Adonisia</taxon>
        <taxon>Adonisia turfae</taxon>
    </lineage>
</organism>
<dbReference type="EMBL" id="QXHD01000004">
    <property type="protein sequence ID" value="NEZ59355.1"/>
    <property type="molecule type" value="Genomic_DNA"/>
</dbReference>
<dbReference type="Pfam" id="PF11320">
    <property type="entry name" value="DUF3122"/>
    <property type="match status" value="1"/>
</dbReference>
<gene>
    <name evidence="1" type="ORF">DXZ20_27660</name>
</gene>
<evidence type="ECO:0000313" key="1">
    <source>
        <dbReference type="EMBL" id="NEZ59355.1"/>
    </source>
</evidence>
<dbReference type="RefSeq" id="WP_163659290.1">
    <property type="nucleotide sequence ID" value="NZ_QXHD01000004.1"/>
</dbReference>
<evidence type="ECO:0000313" key="2">
    <source>
        <dbReference type="Proteomes" id="UP000481033"/>
    </source>
</evidence>
<protein>
    <submittedName>
        <fullName evidence="1">DUF3122 domain-containing protein</fullName>
    </submittedName>
</protein>
<proteinExistence type="predicted"/>
<accession>A0A6M0RSV6</accession>
<dbReference type="AlphaFoldDB" id="A0A6M0RSV6"/>
<dbReference type="InterPro" id="IPR021469">
    <property type="entry name" value="DUF3122"/>
</dbReference>
<comment type="caution">
    <text evidence="1">The sequence shown here is derived from an EMBL/GenBank/DDBJ whole genome shotgun (WGS) entry which is preliminary data.</text>
</comment>
<reference evidence="1 2" key="1">
    <citation type="journal article" date="2020" name="Microb. Ecol.">
        <title>Ecogenomics of the Marine Benthic Filamentous Cyanobacterium Adonisia.</title>
        <authorList>
            <person name="Walter J.M."/>
            <person name="Coutinho F.H."/>
            <person name="Leomil L."/>
            <person name="Hargreaves P.I."/>
            <person name="Campeao M.E."/>
            <person name="Vieira V.V."/>
            <person name="Silva B.S."/>
            <person name="Fistarol G.O."/>
            <person name="Salomon P.S."/>
            <person name="Sawabe T."/>
            <person name="Mino S."/>
            <person name="Hosokawa M."/>
            <person name="Miyashita H."/>
            <person name="Maruyama F."/>
            <person name="van Verk M.C."/>
            <person name="Dutilh B.E."/>
            <person name="Thompson C.C."/>
            <person name="Thompson F.L."/>
        </authorList>
    </citation>
    <scope>NUCLEOTIDE SEQUENCE [LARGE SCALE GENOMIC DNA]</scope>
    <source>
        <strain evidence="1 2">CCMR0081</strain>
    </source>
</reference>